<name>A0ACB7RNF7_HYAAI</name>
<accession>A0ACB7RNF7</accession>
<reference evidence="1" key="1">
    <citation type="submission" date="2020-05" db="EMBL/GenBank/DDBJ databases">
        <title>Large-scale comparative analyses of tick genomes elucidate their genetic diversity and vector capacities.</title>
        <authorList>
            <person name="Jia N."/>
            <person name="Wang J."/>
            <person name="Shi W."/>
            <person name="Du L."/>
            <person name="Sun Y."/>
            <person name="Zhan W."/>
            <person name="Jiang J."/>
            <person name="Wang Q."/>
            <person name="Zhang B."/>
            <person name="Ji P."/>
            <person name="Sakyi L.B."/>
            <person name="Cui X."/>
            <person name="Yuan T."/>
            <person name="Jiang B."/>
            <person name="Yang W."/>
            <person name="Lam T.T.-Y."/>
            <person name="Chang Q."/>
            <person name="Ding S."/>
            <person name="Wang X."/>
            <person name="Zhu J."/>
            <person name="Ruan X."/>
            <person name="Zhao L."/>
            <person name="Wei J."/>
            <person name="Que T."/>
            <person name="Du C."/>
            <person name="Cheng J."/>
            <person name="Dai P."/>
            <person name="Han X."/>
            <person name="Huang E."/>
            <person name="Gao Y."/>
            <person name="Liu J."/>
            <person name="Shao H."/>
            <person name="Ye R."/>
            <person name="Li L."/>
            <person name="Wei W."/>
            <person name="Wang X."/>
            <person name="Wang C."/>
            <person name="Yang T."/>
            <person name="Huo Q."/>
            <person name="Li W."/>
            <person name="Guo W."/>
            <person name="Chen H."/>
            <person name="Zhou L."/>
            <person name="Ni X."/>
            <person name="Tian J."/>
            <person name="Zhou Y."/>
            <person name="Sheng Y."/>
            <person name="Liu T."/>
            <person name="Pan Y."/>
            <person name="Xia L."/>
            <person name="Li J."/>
            <person name="Zhao F."/>
            <person name="Cao W."/>
        </authorList>
    </citation>
    <scope>NUCLEOTIDE SEQUENCE</scope>
    <source>
        <strain evidence="1">Hyas-2018</strain>
    </source>
</reference>
<dbReference type="Proteomes" id="UP000821845">
    <property type="component" value="Chromosome 9"/>
</dbReference>
<evidence type="ECO:0000313" key="2">
    <source>
        <dbReference type="Proteomes" id="UP000821845"/>
    </source>
</evidence>
<sequence>MANSLEEVDDFVAQGANAVEADLTFGSDGTPEKFYHGWWLCDCGRDCEKSTEATEYLSYLRDGVKKGTIPSKRMLNVILSVFETKDKDILSGALDTLKKAGNSSLFLNHVGFDISGFALLSTIASIYEELGIWQHRWQGDGTSNCLIDVYWDVRTKAAVSRRTAANTTHDYVDKVYLWTVDRPYTMRRFLRLSLVDLVLVPVLKSPAVSILH</sequence>
<keyword evidence="2" id="KW-1185">Reference proteome</keyword>
<comment type="caution">
    <text evidence="1">The sequence shown here is derived from an EMBL/GenBank/DDBJ whole genome shotgun (WGS) entry which is preliminary data.</text>
</comment>
<organism evidence="1 2">
    <name type="scientific">Hyalomma asiaticum</name>
    <name type="common">Tick</name>
    <dbReference type="NCBI Taxonomy" id="266040"/>
    <lineage>
        <taxon>Eukaryota</taxon>
        <taxon>Metazoa</taxon>
        <taxon>Ecdysozoa</taxon>
        <taxon>Arthropoda</taxon>
        <taxon>Chelicerata</taxon>
        <taxon>Arachnida</taxon>
        <taxon>Acari</taxon>
        <taxon>Parasitiformes</taxon>
        <taxon>Ixodida</taxon>
        <taxon>Ixodoidea</taxon>
        <taxon>Ixodidae</taxon>
        <taxon>Hyalomminae</taxon>
        <taxon>Hyalomma</taxon>
    </lineage>
</organism>
<evidence type="ECO:0000313" key="1">
    <source>
        <dbReference type="EMBL" id="KAH6922908.1"/>
    </source>
</evidence>
<protein>
    <submittedName>
        <fullName evidence="1">Uncharacterized protein</fullName>
    </submittedName>
</protein>
<gene>
    <name evidence="1" type="ORF">HPB50_020106</name>
</gene>
<dbReference type="EMBL" id="CM023489">
    <property type="protein sequence ID" value="KAH6922908.1"/>
    <property type="molecule type" value="Genomic_DNA"/>
</dbReference>
<proteinExistence type="predicted"/>